<sequence>MQSTELLKEFFAGYFHQDYLLDDPTWEAVVLRYRADSGDVAARAIADEIQALVATSPSEKALESFLFNELGCYYTPRPDLGGPNFSLWLGSVSAELVR</sequence>
<protein>
    <submittedName>
        <fullName evidence="2">Contact-dependent growth inhibition system immunity protein</fullName>
    </submittedName>
</protein>
<dbReference type="Pfam" id="PF18593">
    <property type="entry name" value="CdiI_2"/>
    <property type="match status" value="1"/>
</dbReference>
<accession>A0ABV7RIF4</accession>
<name>A0ABV7RIF4_9NEIS</name>
<evidence type="ECO:0000259" key="1">
    <source>
        <dbReference type="Pfam" id="PF18593"/>
    </source>
</evidence>
<keyword evidence="3" id="KW-1185">Reference proteome</keyword>
<proteinExistence type="predicted"/>
<evidence type="ECO:0000313" key="2">
    <source>
        <dbReference type="EMBL" id="MFC3533219.1"/>
    </source>
</evidence>
<evidence type="ECO:0000313" key="3">
    <source>
        <dbReference type="Proteomes" id="UP001595741"/>
    </source>
</evidence>
<feature type="domain" description="CdiI immunity protein" evidence="1">
    <location>
        <begin position="4"/>
        <end position="95"/>
    </location>
</feature>
<gene>
    <name evidence="2" type="ORF">ACFOLG_13625</name>
</gene>
<comment type="caution">
    <text evidence="2">The sequence shown here is derived from an EMBL/GenBank/DDBJ whole genome shotgun (WGS) entry which is preliminary data.</text>
</comment>
<reference evidence="3" key="1">
    <citation type="journal article" date="2019" name="Int. J. Syst. Evol. Microbiol.">
        <title>The Global Catalogue of Microorganisms (GCM) 10K type strain sequencing project: providing services to taxonomists for standard genome sequencing and annotation.</title>
        <authorList>
            <consortium name="The Broad Institute Genomics Platform"/>
            <consortium name="The Broad Institute Genome Sequencing Center for Infectious Disease"/>
            <person name="Wu L."/>
            <person name="Ma J."/>
        </authorList>
    </citation>
    <scope>NUCLEOTIDE SEQUENCE [LARGE SCALE GENOMIC DNA]</scope>
    <source>
        <strain evidence="3">KCTC 42742</strain>
    </source>
</reference>
<dbReference type="InterPro" id="IPR041129">
    <property type="entry name" value="CdiI_2"/>
</dbReference>
<organism evidence="2 3">
    <name type="scientific">Vogesella facilis</name>
    <dbReference type="NCBI Taxonomy" id="1655232"/>
    <lineage>
        <taxon>Bacteria</taxon>
        <taxon>Pseudomonadati</taxon>
        <taxon>Pseudomonadota</taxon>
        <taxon>Betaproteobacteria</taxon>
        <taxon>Neisseriales</taxon>
        <taxon>Chromobacteriaceae</taxon>
        <taxon>Vogesella</taxon>
    </lineage>
</organism>
<dbReference type="Proteomes" id="UP001595741">
    <property type="component" value="Unassembled WGS sequence"/>
</dbReference>
<dbReference type="RefSeq" id="WP_386092760.1">
    <property type="nucleotide sequence ID" value="NZ_JBHRXN010000032.1"/>
</dbReference>
<dbReference type="EMBL" id="JBHRXN010000032">
    <property type="protein sequence ID" value="MFC3533219.1"/>
    <property type="molecule type" value="Genomic_DNA"/>
</dbReference>